<dbReference type="InterPro" id="IPR007403">
    <property type="entry name" value="DUF456"/>
</dbReference>
<feature type="non-terminal residue" evidence="2">
    <location>
        <position position="1"/>
    </location>
</feature>
<protein>
    <recommendedName>
        <fullName evidence="3">DUF456 domain-containing protein</fullName>
    </recommendedName>
</protein>
<proteinExistence type="predicted"/>
<keyword evidence="1" id="KW-0472">Membrane</keyword>
<dbReference type="PANTHER" id="PTHR39165">
    <property type="entry name" value="IG HYPOTHETICAL 17883"/>
    <property type="match status" value="1"/>
</dbReference>
<evidence type="ECO:0000313" key="2">
    <source>
        <dbReference type="EMBL" id="SVC34058.1"/>
    </source>
</evidence>
<organism evidence="2">
    <name type="scientific">marine metagenome</name>
    <dbReference type="NCBI Taxonomy" id="408172"/>
    <lineage>
        <taxon>unclassified sequences</taxon>
        <taxon>metagenomes</taxon>
        <taxon>ecological metagenomes</taxon>
    </lineage>
</organism>
<dbReference type="EMBL" id="UINC01086002">
    <property type="protein sequence ID" value="SVC34058.1"/>
    <property type="molecule type" value="Genomic_DNA"/>
</dbReference>
<keyword evidence="1" id="KW-0812">Transmembrane</keyword>
<name>A0A382LB52_9ZZZZ</name>
<keyword evidence="1" id="KW-1133">Transmembrane helix</keyword>
<accession>A0A382LB52</accession>
<feature type="transmembrane region" description="Helical" evidence="1">
    <location>
        <begin position="77"/>
        <end position="102"/>
    </location>
</feature>
<dbReference type="Pfam" id="PF04306">
    <property type="entry name" value="DUF456"/>
    <property type="match status" value="1"/>
</dbReference>
<gene>
    <name evidence="2" type="ORF">METZ01_LOCUS286912</name>
</gene>
<evidence type="ECO:0008006" key="3">
    <source>
        <dbReference type="Google" id="ProtNLM"/>
    </source>
</evidence>
<feature type="transmembrane region" description="Helical" evidence="1">
    <location>
        <begin position="42"/>
        <end position="65"/>
    </location>
</feature>
<dbReference type="PANTHER" id="PTHR39165:SF1">
    <property type="entry name" value="DUF456 DOMAIN-CONTAINING PROTEIN"/>
    <property type="match status" value="1"/>
</dbReference>
<dbReference type="AlphaFoldDB" id="A0A382LB52"/>
<feature type="transmembrane region" description="Helical" evidence="1">
    <location>
        <begin position="122"/>
        <end position="149"/>
    </location>
</feature>
<evidence type="ECO:0000256" key="1">
    <source>
        <dbReference type="SAM" id="Phobius"/>
    </source>
</evidence>
<sequence length="186" mass="19050">VLLIMFIGVMGNLIPGIPGTPLILAGALGHQLYFAGQGGVGWWWVAALAALGLVALGLDYLATLIGAKKLGATWKGMLGALLGIIVGLFVFPPVGLIIGPFIGAMGFEWAFGREARESAKAGVGAVLGMALGVVGKLVCSVVMFALFAFKAWPSSNVLPPMPVVPIATEPASEPTMEPADPVGVKE</sequence>
<reference evidence="2" key="1">
    <citation type="submission" date="2018-05" db="EMBL/GenBank/DDBJ databases">
        <authorList>
            <person name="Lanie J.A."/>
            <person name="Ng W.-L."/>
            <person name="Kazmierczak K.M."/>
            <person name="Andrzejewski T.M."/>
            <person name="Davidsen T.M."/>
            <person name="Wayne K.J."/>
            <person name="Tettelin H."/>
            <person name="Glass J.I."/>
            <person name="Rusch D."/>
            <person name="Podicherti R."/>
            <person name="Tsui H.-C.T."/>
            <person name="Winkler M.E."/>
        </authorList>
    </citation>
    <scope>NUCLEOTIDE SEQUENCE</scope>
</reference>